<feature type="compositionally biased region" description="Polar residues" evidence="1">
    <location>
        <begin position="617"/>
        <end position="635"/>
    </location>
</feature>
<keyword evidence="3" id="KW-1185">Reference proteome</keyword>
<feature type="compositionally biased region" description="Basic and acidic residues" evidence="1">
    <location>
        <begin position="512"/>
        <end position="553"/>
    </location>
</feature>
<proteinExistence type="predicted"/>
<dbReference type="RefSeq" id="WP_281877250.1">
    <property type="nucleotide sequence ID" value="NZ_AP026978.1"/>
</dbReference>
<feature type="region of interest" description="Disordered" evidence="1">
    <location>
        <begin position="512"/>
        <end position="556"/>
    </location>
</feature>
<dbReference type="EMBL" id="AP026978">
    <property type="protein sequence ID" value="BDT97307.1"/>
    <property type="molecule type" value="Genomic_DNA"/>
</dbReference>
<sequence length="651" mass="72754">MSDTNYGPAVEDEIVAQARQFSAAMRTAMQRHAQAANWLERRRARKEISRLVRAERREQQKSRTNHLTWTNQAVDRYRVHAQAVAARANDPRVDHDRRARDARALAEHRDRLAVQFIGNEHLTRTEQGIALDGLDAATVFPEYKTGNLFARAHKVKGLEALHYRARVARETVNINRYADWERAEWQQGLDAAHRANAEDALLARIDAAQTDRHRYTAQMTWTDPDGGKLTESRSFATEHTATEWLQRNIGRTSWSDGTTLAVQTRDTLNTAKQYVDHGRPETVADQLAAREAVLRERTLAGQVHHEQATMEQALQAEQQQEALPFGSTITYLPENANQVVHERGEHATEADSARWTAQQLTEIRPAPGTTVHVAASETSSEGHEDPVFRAEGGRSMVTDEVTQWCESIERASSAPERDAQQPPVSVVQIVAERHRLAEDLAQRGREIAQLSGDLVDATERNNQLARQLTARDKKLAELTARHGLSIEHNNQLTEANARLTQQLTAITAERDQLRGERDEAVQKLAERTPADQRYGSPERRAEQARQAAGRDRFGGGLSKEIADATAVFEAVRKASERGLVEHVLDHAREAARAHQERSTSDESGRPAAQRQAEQAKASVSSSRSALADYQPSSSLADAIARNGHDREGIDR</sequence>
<gene>
    <name evidence="2" type="ORF">IFM12276_03360</name>
</gene>
<organism evidence="2 3">
    <name type="scientific">Nocardia sputorum</name>
    <dbReference type="NCBI Taxonomy" id="2984338"/>
    <lineage>
        <taxon>Bacteria</taxon>
        <taxon>Bacillati</taxon>
        <taxon>Actinomycetota</taxon>
        <taxon>Actinomycetes</taxon>
        <taxon>Mycobacteriales</taxon>
        <taxon>Nocardiaceae</taxon>
        <taxon>Nocardia</taxon>
    </lineage>
</organism>
<feature type="compositionally biased region" description="Basic and acidic residues" evidence="1">
    <location>
        <begin position="589"/>
        <end position="604"/>
    </location>
</feature>
<accession>A0ABM8CQW0</accession>
<protein>
    <submittedName>
        <fullName evidence="2">Uncharacterized protein</fullName>
    </submittedName>
</protein>
<feature type="compositionally biased region" description="Basic and acidic residues" evidence="1">
    <location>
        <begin position="642"/>
        <end position="651"/>
    </location>
</feature>
<evidence type="ECO:0000313" key="3">
    <source>
        <dbReference type="Proteomes" id="UP001317870"/>
    </source>
</evidence>
<evidence type="ECO:0000256" key="1">
    <source>
        <dbReference type="SAM" id="MobiDB-lite"/>
    </source>
</evidence>
<feature type="region of interest" description="Disordered" evidence="1">
    <location>
        <begin position="589"/>
        <end position="651"/>
    </location>
</feature>
<dbReference type="Proteomes" id="UP001317870">
    <property type="component" value="Chromosome"/>
</dbReference>
<evidence type="ECO:0000313" key="2">
    <source>
        <dbReference type="EMBL" id="BDT97307.1"/>
    </source>
</evidence>
<name>A0ABM8CQW0_9NOCA</name>
<reference evidence="2 3" key="1">
    <citation type="submission" date="2022-11" db="EMBL/GenBank/DDBJ databases">
        <title>Genome Sequencing of Nocardia sp. ON39_IFM12276 and assembly.</title>
        <authorList>
            <person name="Shimojima M."/>
            <person name="Toyokawa M."/>
            <person name="Uesaka K."/>
        </authorList>
    </citation>
    <scope>NUCLEOTIDE SEQUENCE [LARGE SCALE GENOMIC DNA]</scope>
    <source>
        <strain evidence="2 3">IFM 12276</strain>
    </source>
</reference>